<evidence type="ECO:0000256" key="1">
    <source>
        <dbReference type="ARBA" id="ARBA00006298"/>
    </source>
</evidence>
<name>A0A058YZ70_FONAL</name>
<dbReference type="GO" id="GO:0031416">
    <property type="term" value="C:NatB complex"/>
    <property type="evidence" value="ECO:0007669"/>
    <property type="project" value="TreeGrafter"/>
</dbReference>
<accession>A0A058YZ70</accession>
<dbReference type="GeneID" id="20531005"/>
<feature type="region of interest" description="Disordered" evidence="2">
    <location>
        <begin position="40"/>
        <end position="65"/>
    </location>
</feature>
<dbReference type="STRING" id="691883.A0A058YZ70"/>
<dbReference type="PANTHER" id="PTHR22767:SF3">
    <property type="entry name" value="N-ALPHA-ACETYLTRANSFERASE 25, NATB AUXILIARY SUBUNIT"/>
    <property type="match status" value="1"/>
</dbReference>
<reference evidence="3" key="1">
    <citation type="submission" date="2013-04" db="EMBL/GenBank/DDBJ databases">
        <title>The Genome Sequence of Fonticula alba ATCC 38817.</title>
        <authorList>
            <consortium name="The Broad Institute Genomics Platform"/>
            <person name="Russ C."/>
            <person name="Cuomo C."/>
            <person name="Burger G."/>
            <person name="Gray M.W."/>
            <person name="Holland P.W.H."/>
            <person name="King N."/>
            <person name="Lang F.B.F."/>
            <person name="Roger A.J."/>
            <person name="Ruiz-Trillo I."/>
            <person name="Brown M."/>
            <person name="Walker B."/>
            <person name="Young S."/>
            <person name="Zeng Q."/>
            <person name="Gargeya S."/>
            <person name="Fitzgerald M."/>
            <person name="Haas B."/>
            <person name="Abouelleil A."/>
            <person name="Allen A.W."/>
            <person name="Alvarado L."/>
            <person name="Arachchi H.M."/>
            <person name="Berlin A.M."/>
            <person name="Chapman S.B."/>
            <person name="Gainer-Dewar J."/>
            <person name="Goldberg J."/>
            <person name="Griggs A."/>
            <person name="Gujja S."/>
            <person name="Hansen M."/>
            <person name="Howarth C."/>
            <person name="Imamovic A."/>
            <person name="Ireland A."/>
            <person name="Larimer J."/>
            <person name="McCowan C."/>
            <person name="Murphy C."/>
            <person name="Pearson M."/>
            <person name="Poon T.W."/>
            <person name="Priest M."/>
            <person name="Roberts A."/>
            <person name="Saif S."/>
            <person name="Shea T."/>
            <person name="Sisk P."/>
            <person name="Sykes S."/>
            <person name="Wortman J."/>
            <person name="Nusbaum C."/>
            <person name="Birren B."/>
        </authorList>
    </citation>
    <scope>NUCLEOTIDE SEQUENCE [LARGE SCALE GENOMIC DNA]</scope>
    <source>
        <strain evidence="3">ATCC 38817</strain>
    </source>
</reference>
<organism evidence="3">
    <name type="scientific">Fonticula alba</name>
    <name type="common">Slime mold</name>
    <dbReference type="NCBI Taxonomy" id="691883"/>
    <lineage>
        <taxon>Eukaryota</taxon>
        <taxon>Rotosphaerida</taxon>
        <taxon>Fonticulaceae</taxon>
        <taxon>Fonticula</taxon>
    </lineage>
</organism>
<evidence type="ECO:0000313" key="4">
    <source>
        <dbReference type="Proteomes" id="UP000030693"/>
    </source>
</evidence>
<dbReference type="PANTHER" id="PTHR22767">
    <property type="entry name" value="N-TERMINAL ACETYLTRANSFERASE-RELATED"/>
    <property type="match status" value="1"/>
</dbReference>
<gene>
    <name evidence="3" type="ORF">H696_06280</name>
</gene>
<dbReference type="Proteomes" id="UP000030693">
    <property type="component" value="Unassembled WGS sequence"/>
</dbReference>
<evidence type="ECO:0000256" key="2">
    <source>
        <dbReference type="SAM" id="MobiDB-lite"/>
    </source>
</evidence>
<dbReference type="RefSeq" id="XP_009498295.1">
    <property type="nucleotide sequence ID" value="XM_009500020.1"/>
</dbReference>
<protein>
    <submittedName>
        <fullName evidence="3">Uncharacterized protein</fullName>
    </submittedName>
</protein>
<dbReference type="Pfam" id="PF09797">
    <property type="entry name" value="NatB_MDM20"/>
    <property type="match status" value="2"/>
</dbReference>
<dbReference type="eggNOG" id="KOG2053">
    <property type="taxonomic scope" value="Eukaryota"/>
</dbReference>
<evidence type="ECO:0000313" key="3">
    <source>
        <dbReference type="EMBL" id="KCV67300.1"/>
    </source>
</evidence>
<keyword evidence="4" id="KW-1185">Reference proteome</keyword>
<dbReference type="OrthoDB" id="1874341at2759"/>
<feature type="compositionally biased region" description="Low complexity" evidence="2">
    <location>
        <begin position="50"/>
        <end position="65"/>
    </location>
</feature>
<comment type="similarity">
    <text evidence="1">Belongs to the MDM20/NAA25 family.</text>
</comment>
<dbReference type="AlphaFoldDB" id="A0A058YZ70"/>
<sequence>MSLTLSSRMLQREVAQDKKSTLENLQLLFDILETESRPEGQYGQGMVLDGRPASGRSSESRSPPGDLCLSAEKAALLVGLLDAPSTLTKSVYPVEADRLATLADLKRQAGQLAGAAAIARGLLSGVRPDDWSLHKIYLDCVCGGPAFGSNPGAENGPWEAVDSSIETISQFLEQRTQAPAVPLKADAVDPSRLRGPHLARMEWWLRRQAGPSAPPLAELHGLLLAYFRRFGSRTCFFADVRPYAEAMHRLGSRAEVAALLADLHAECRFDEDFPTAITTAATSTEAAICEPADSLGLIEMQVSYGQMVMLLDPPSAADTAASGALVVALLRKHAAARPAGIGMVVTDLHPGDDLALLASQQLTLMAVALRPRLRQRPSFRPPGSQATGAPGAVSWSGLLQLALAVAESALSHSPYHFRLRLQAIHLCGLLGLPRRAHVGSLRAYSTRSAVPKELGPNTHGRFVDTAADGHERLLQLRQVQNDTLAGHVALDYVAGAGGLSGLAGEAFASVEGVYEAAPLEVSQMVKLAIQKKSFSKVFEFVRFHRRLARSIQQHICTVEAVRGQLLTVSRSGSDHFTLQGGFGWLSSLPTATVQLSDSALYSMRDNRDTRSFADWTLAGNLHADTRVFPLRDVHWVAAYHAAYSVLHAFVPERFADLPALLDQLHQRLNAAVCARSVTWSEAVTLRLVAQLGRFMHQLSLLREADAADNTADLEATAAAIAQSLGSLHAAAAVPTCPADRLAGATLPGAGGMTLDLEQLMDFECASDRHRLSEAAAYAGYLVVSAHALVPSAPVRAGWLERHPAMAAGLAVLNDLQASLLDLVEAVARPGSDADMPAVLAPLESSAAQKALAAGLVAEAERVATSLGLAADISDAMHLPKALANVASAAADAQWSDLAQPCREYLISVHKELFQLEPLFTASR</sequence>
<proteinExistence type="inferred from homology"/>
<dbReference type="InterPro" id="IPR019183">
    <property type="entry name" value="NAA25_NatB_aux_su"/>
</dbReference>
<dbReference type="EMBL" id="KK198000">
    <property type="protein sequence ID" value="KCV67300.1"/>
    <property type="molecule type" value="Genomic_DNA"/>
</dbReference>